<sequence length="252" mass="29166">MERVVLCMKWGTLYGPEYVNVLYNACRANLTGPFRFVCLTDDAAGLVADIEVFPIPEIGLAPDHWRGGAWPKISVFCEDLYGLKGRALFIDLDMVIWGELDQFFEYGTGLVAIDSAPWRYRDAPPQTMSSIFAFDLGKMGWLVDWLRADREHYISKYGIEQRYLHGEVPQIGYWPQDWIKSYKYHLRRPLLVDRLMGPAKPHPSLKVLCFHGKPRPIDLIHPPKGNWDRFPHYGRGQVPWMAEYWARYGGTV</sequence>
<evidence type="ECO:0008006" key="3">
    <source>
        <dbReference type="Google" id="ProtNLM"/>
    </source>
</evidence>
<name>A0A1N7Q9M5_9RHOB</name>
<evidence type="ECO:0000313" key="2">
    <source>
        <dbReference type="Proteomes" id="UP000186221"/>
    </source>
</evidence>
<dbReference type="RefSeq" id="WP_139327854.1">
    <property type="nucleotide sequence ID" value="NZ_FTOG01000014.1"/>
</dbReference>
<keyword evidence="2" id="KW-1185">Reference proteome</keyword>
<proteinExistence type="predicted"/>
<evidence type="ECO:0000313" key="1">
    <source>
        <dbReference type="EMBL" id="SIT19516.1"/>
    </source>
</evidence>
<accession>A0A1N7Q9M5</accession>
<reference evidence="2" key="1">
    <citation type="submission" date="2017-01" db="EMBL/GenBank/DDBJ databases">
        <authorList>
            <person name="Varghese N."/>
            <person name="Submissions S."/>
        </authorList>
    </citation>
    <scope>NUCLEOTIDE SEQUENCE [LARGE SCALE GENOMIC DNA]</scope>
    <source>
        <strain evidence="2">DSM 19945</strain>
    </source>
</reference>
<dbReference type="SUPFAM" id="SSF53448">
    <property type="entry name" value="Nucleotide-diphospho-sugar transferases"/>
    <property type="match status" value="1"/>
</dbReference>
<protein>
    <recommendedName>
        <fullName evidence="3">Glycosyltransferase</fullName>
    </recommendedName>
</protein>
<gene>
    <name evidence="1" type="ORF">SAMN05421580_11466</name>
</gene>
<dbReference type="STRING" id="453582.SAMN05421580_11466"/>
<organism evidence="1 2">
    <name type="scientific">Rhodobacter aestuarii</name>
    <dbReference type="NCBI Taxonomy" id="453582"/>
    <lineage>
        <taxon>Bacteria</taxon>
        <taxon>Pseudomonadati</taxon>
        <taxon>Pseudomonadota</taxon>
        <taxon>Alphaproteobacteria</taxon>
        <taxon>Rhodobacterales</taxon>
        <taxon>Rhodobacter group</taxon>
        <taxon>Rhodobacter</taxon>
    </lineage>
</organism>
<dbReference type="EMBL" id="FTOG01000014">
    <property type="protein sequence ID" value="SIT19516.1"/>
    <property type="molecule type" value="Genomic_DNA"/>
</dbReference>
<dbReference type="OrthoDB" id="564871at2"/>
<dbReference type="InterPro" id="IPR029044">
    <property type="entry name" value="Nucleotide-diphossugar_trans"/>
</dbReference>
<dbReference type="AlphaFoldDB" id="A0A1N7Q9M5"/>
<dbReference type="Proteomes" id="UP000186221">
    <property type="component" value="Unassembled WGS sequence"/>
</dbReference>